<proteinExistence type="inferred from homology"/>
<feature type="domain" description="Thiamine pyrophosphate enzyme central" evidence="6">
    <location>
        <begin position="195"/>
        <end position="328"/>
    </location>
</feature>
<dbReference type="Pfam" id="PF02776">
    <property type="entry name" value="TPP_enzyme_N"/>
    <property type="match status" value="1"/>
</dbReference>
<dbReference type="Proteomes" id="UP000199302">
    <property type="component" value="Unassembled WGS sequence"/>
</dbReference>
<reference evidence="9 10" key="1">
    <citation type="submission" date="2016-10" db="EMBL/GenBank/DDBJ databases">
        <authorList>
            <person name="de Groot N.N."/>
        </authorList>
    </citation>
    <scope>NUCLEOTIDE SEQUENCE [LARGE SCALE GENOMIC DNA]</scope>
    <source>
        <strain evidence="10">KMM 9023,NRIC 0796,JCM 17311,KCTC 23692</strain>
    </source>
</reference>
<protein>
    <submittedName>
        <fullName evidence="9">Acetolactate synthase large subunit</fullName>
    </submittedName>
</protein>
<feature type="domain" description="Thiamine pyrophosphate enzyme TPP-binding" evidence="7">
    <location>
        <begin position="390"/>
        <end position="528"/>
    </location>
</feature>
<gene>
    <name evidence="9" type="ORF">SAMN04515673_1108</name>
</gene>
<dbReference type="GO" id="GO:0009099">
    <property type="term" value="P:L-valine biosynthetic process"/>
    <property type="evidence" value="ECO:0007669"/>
    <property type="project" value="TreeGrafter"/>
</dbReference>
<dbReference type="PROSITE" id="PS00187">
    <property type="entry name" value="TPP_ENZYMES"/>
    <property type="match status" value="1"/>
</dbReference>
<dbReference type="PANTHER" id="PTHR18968:SF13">
    <property type="entry name" value="ACETOLACTATE SYNTHASE CATALYTIC SUBUNIT, MITOCHONDRIAL"/>
    <property type="match status" value="1"/>
</dbReference>
<evidence type="ECO:0000259" key="6">
    <source>
        <dbReference type="Pfam" id="PF00205"/>
    </source>
</evidence>
<keyword evidence="4 5" id="KW-0786">Thiamine pyrophosphate</keyword>
<dbReference type="SUPFAM" id="SSF52467">
    <property type="entry name" value="DHS-like NAD/FAD-binding domain"/>
    <property type="match status" value="1"/>
</dbReference>
<dbReference type="GO" id="GO:0003984">
    <property type="term" value="F:acetolactate synthase activity"/>
    <property type="evidence" value="ECO:0007669"/>
    <property type="project" value="TreeGrafter"/>
</dbReference>
<dbReference type="CDD" id="cd07035">
    <property type="entry name" value="TPP_PYR_POX_like"/>
    <property type="match status" value="1"/>
</dbReference>
<dbReference type="Gene3D" id="3.40.50.970">
    <property type="match status" value="2"/>
</dbReference>
<dbReference type="RefSeq" id="WP_092081651.1">
    <property type="nucleotide sequence ID" value="NZ_FOYI01000010.1"/>
</dbReference>
<dbReference type="EMBL" id="FOYI01000010">
    <property type="protein sequence ID" value="SFR15504.1"/>
    <property type="molecule type" value="Genomic_DNA"/>
</dbReference>
<comment type="similarity">
    <text evidence="2 5">Belongs to the TPP enzyme family.</text>
</comment>
<dbReference type="GO" id="GO:0050660">
    <property type="term" value="F:flavin adenine dinucleotide binding"/>
    <property type="evidence" value="ECO:0007669"/>
    <property type="project" value="TreeGrafter"/>
</dbReference>
<dbReference type="GO" id="GO:0000287">
    <property type="term" value="F:magnesium ion binding"/>
    <property type="evidence" value="ECO:0007669"/>
    <property type="project" value="InterPro"/>
</dbReference>
<evidence type="ECO:0000313" key="9">
    <source>
        <dbReference type="EMBL" id="SFR15504.1"/>
    </source>
</evidence>
<comment type="cofactor">
    <cofactor evidence="1">
        <name>thiamine diphosphate</name>
        <dbReference type="ChEBI" id="CHEBI:58937"/>
    </cofactor>
</comment>
<accession>A0A1I6ECP4</accession>
<dbReference type="STRING" id="871652.SAMN04515673_1108"/>
<dbReference type="InterPro" id="IPR011766">
    <property type="entry name" value="TPP_enzyme_TPP-bd"/>
</dbReference>
<keyword evidence="3" id="KW-0808">Transferase</keyword>
<dbReference type="InterPro" id="IPR012000">
    <property type="entry name" value="Thiamin_PyroP_enz_cen_dom"/>
</dbReference>
<dbReference type="OrthoDB" id="4494979at2"/>
<organism evidence="9 10">
    <name type="scientific">Poseidonocella sedimentorum</name>
    <dbReference type="NCBI Taxonomy" id="871652"/>
    <lineage>
        <taxon>Bacteria</taxon>
        <taxon>Pseudomonadati</taxon>
        <taxon>Pseudomonadota</taxon>
        <taxon>Alphaproteobacteria</taxon>
        <taxon>Rhodobacterales</taxon>
        <taxon>Roseobacteraceae</taxon>
        <taxon>Poseidonocella</taxon>
    </lineage>
</organism>
<evidence type="ECO:0000256" key="2">
    <source>
        <dbReference type="ARBA" id="ARBA00007812"/>
    </source>
</evidence>
<dbReference type="InterPro" id="IPR012001">
    <property type="entry name" value="Thiamin_PyroP_enz_TPP-bd_dom"/>
</dbReference>
<dbReference type="CDD" id="cd00568">
    <property type="entry name" value="TPP_enzymes"/>
    <property type="match status" value="1"/>
</dbReference>
<evidence type="ECO:0000256" key="3">
    <source>
        <dbReference type="ARBA" id="ARBA00022679"/>
    </source>
</evidence>
<name>A0A1I6ECP4_9RHOB</name>
<dbReference type="GO" id="GO:0030976">
    <property type="term" value="F:thiamine pyrophosphate binding"/>
    <property type="evidence" value="ECO:0007669"/>
    <property type="project" value="InterPro"/>
</dbReference>
<dbReference type="SUPFAM" id="SSF52518">
    <property type="entry name" value="Thiamin diphosphate-binding fold (THDP-binding)"/>
    <property type="match status" value="2"/>
</dbReference>
<keyword evidence="10" id="KW-1185">Reference proteome</keyword>
<evidence type="ECO:0000259" key="8">
    <source>
        <dbReference type="Pfam" id="PF02776"/>
    </source>
</evidence>
<dbReference type="InterPro" id="IPR029061">
    <property type="entry name" value="THDP-binding"/>
</dbReference>
<evidence type="ECO:0000259" key="7">
    <source>
        <dbReference type="Pfam" id="PF02775"/>
    </source>
</evidence>
<evidence type="ECO:0000256" key="5">
    <source>
        <dbReference type="RuleBase" id="RU362132"/>
    </source>
</evidence>
<evidence type="ECO:0000256" key="4">
    <source>
        <dbReference type="ARBA" id="ARBA00023052"/>
    </source>
</evidence>
<evidence type="ECO:0000256" key="1">
    <source>
        <dbReference type="ARBA" id="ARBA00001964"/>
    </source>
</evidence>
<dbReference type="Gene3D" id="3.40.50.1220">
    <property type="entry name" value="TPP-binding domain"/>
    <property type="match status" value="1"/>
</dbReference>
<dbReference type="InterPro" id="IPR029035">
    <property type="entry name" value="DHS-like_NAD/FAD-binding_dom"/>
</dbReference>
<dbReference type="InterPro" id="IPR000399">
    <property type="entry name" value="TPP-bd_CS"/>
</dbReference>
<dbReference type="GO" id="GO:0009097">
    <property type="term" value="P:isoleucine biosynthetic process"/>
    <property type="evidence" value="ECO:0007669"/>
    <property type="project" value="TreeGrafter"/>
</dbReference>
<feature type="domain" description="Thiamine pyrophosphate enzyme N-terminal TPP-binding" evidence="8">
    <location>
        <begin position="7"/>
        <end position="108"/>
    </location>
</feature>
<dbReference type="AlphaFoldDB" id="A0A1I6ECP4"/>
<dbReference type="Pfam" id="PF02775">
    <property type="entry name" value="TPP_enzyme_C"/>
    <property type="match status" value="1"/>
</dbReference>
<dbReference type="PANTHER" id="PTHR18968">
    <property type="entry name" value="THIAMINE PYROPHOSPHATE ENZYMES"/>
    <property type="match status" value="1"/>
</dbReference>
<dbReference type="InterPro" id="IPR045229">
    <property type="entry name" value="TPP_enz"/>
</dbReference>
<sequence length="562" mass="59032">MTATPHVFETLAEGFAAEGVETCFALLGDANMAWAAALAARGVRMVYLRHEHCTVAAATAWARKTGRVGIASVTCGPGLTQVLTALPAAVRARIPLVIFAGESPLGAAWYNQAIDQAPFITATGARYCPLHHIPRMADGVRDAFVEAIEERVPVVLGVPFDLQSARPETPLTLPPPAAEILPRLAPMPPHPEALTDAAARISQAGKVVVMAGLGAAESGAGPACAALADRIGALLCTTLPARGLFHGEAFSMGVAGGFSTAVARAAFAEADLVVALGCRLTQHNLDKGKLFPKADILQIDTAPRARSQGMTPAQHHLRGDARLTAEALAETLPARPGWRSPALARAIAETPADTATFATNDGLLDPRDVVTALDALLPQGWQMVNSSGHCSYFFAQMDRPYDRFLTIREFGAIGNGLSYAMGVAAARPEDTVVLFDGDGSLLMHAQELESIRREGMNILICALNDSAYGSEIHKLRDEGLSEEGAVFGETDLAAIARGFGLGGHRVTDLSALPELIAEFTESGGAALWDFPISDKVASPVIRRAHPGGHVGTEHPVSLELDA</sequence>
<evidence type="ECO:0000313" key="10">
    <source>
        <dbReference type="Proteomes" id="UP000199302"/>
    </source>
</evidence>
<dbReference type="GO" id="GO:0005948">
    <property type="term" value="C:acetolactate synthase complex"/>
    <property type="evidence" value="ECO:0007669"/>
    <property type="project" value="TreeGrafter"/>
</dbReference>
<dbReference type="Pfam" id="PF00205">
    <property type="entry name" value="TPP_enzyme_M"/>
    <property type="match status" value="1"/>
</dbReference>